<dbReference type="AlphaFoldDB" id="A0A0C9QZR9"/>
<protein>
    <submittedName>
        <fullName evidence="2">POL1 protein</fullName>
    </submittedName>
</protein>
<feature type="compositionally biased region" description="Basic and acidic residues" evidence="1">
    <location>
        <begin position="237"/>
        <end position="251"/>
    </location>
</feature>
<name>A0A0C9QZR9_9HYME</name>
<proteinExistence type="predicted"/>
<sequence length="318" mass="36376">MELESENSQGKTDREINEILFNEIDNYLNHEPPRLITLQTDKTRDKGSNDNEGHNQIEPKLVDPRNKEEITGERKAIDLKRIEPYKTDDLPETIVEGGGPGTNSSSTYTPDDIGVGWYTMDSELDILRSPLLLTPPRDHLQRRLESLRKRGLAGTFPYFGLCSEGSSSSRGNSPANQTHETQNLRYSEACDYQQLSNNSDIGQTNPTDGQYVAWGRPWNQWFQRPVRTRATPSNQVPDRRTGEARQIEEGKSNSPSVPHEVSLSPLSDDTRRLFETPGRNKNRKRTIEWSDEGDRRVKKIVQHGRKTKYLFYPKDPKP</sequence>
<accession>A0A0C9QZR9</accession>
<dbReference type="EMBL" id="GBYB01001210">
    <property type="protein sequence ID" value="JAG70977.1"/>
    <property type="molecule type" value="Transcribed_RNA"/>
</dbReference>
<feature type="compositionally biased region" description="Basic and acidic residues" evidence="1">
    <location>
        <begin position="41"/>
        <end position="70"/>
    </location>
</feature>
<gene>
    <name evidence="2" type="primary">POL1</name>
    <name evidence="2" type="ORF">g.29766</name>
</gene>
<evidence type="ECO:0000313" key="2">
    <source>
        <dbReference type="EMBL" id="JAG70977.1"/>
    </source>
</evidence>
<feature type="region of interest" description="Disordered" evidence="1">
    <location>
        <begin position="32"/>
        <end position="70"/>
    </location>
</feature>
<organism evidence="2">
    <name type="scientific">Fopius arisanus</name>
    <dbReference type="NCBI Taxonomy" id="64838"/>
    <lineage>
        <taxon>Eukaryota</taxon>
        <taxon>Metazoa</taxon>
        <taxon>Ecdysozoa</taxon>
        <taxon>Arthropoda</taxon>
        <taxon>Hexapoda</taxon>
        <taxon>Insecta</taxon>
        <taxon>Pterygota</taxon>
        <taxon>Neoptera</taxon>
        <taxon>Endopterygota</taxon>
        <taxon>Hymenoptera</taxon>
        <taxon>Apocrita</taxon>
        <taxon>Ichneumonoidea</taxon>
        <taxon>Braconidae</taxon>
        <taxon>Opiinae</taxon>
        <taxon>Fopius</taxon>
    </lineage>
</organism>
<evidence type="ECO:0000256" key="1">
    <source>
        <dbReference type="SAM" id="MobiDB-lite"/>
    </source>
</evidence>
<feature type="region of interest" description="Disordered" evidence="1">
    <location>
        <begin position="223"/>
        <end position="293"/>
    </location>
</feature>
<reference evidence="2" key="1">
    <citation type="submission" date="2015-01" db="EMBL/GenBank/DDBJ databases">
        <title>Transcriptome Assembly of Fopius arisanus.</title>
        <authorList>
            <person name="Geib S."/>
        </authorList>
    </citation>
    <scope>NUCLEOTIDE SEQUENCE</scope>
</reference>